<reference evidence="2 3" key="1">
    <citation type="submission" date="2020-04" db="EMBL/GenBank/DDBJ databases">
        <title>Chitinophaga sp. G-6-1-13 sp. nov., isolated from soil.</title>
        <authorList>
            <person name="Dahal R.H."/>
            <person name="Chaudhary D.K."/>
        </authorList>
    </citation>
    <scope>NUCLEOTIDE SEQUENCE [LARGE SCALE GENOMIC DNA]</scope>
    <source>
        <strain evidence="2 3">G-6-1-13</strain>
    </source>
</reference>
<name>A0A848GUB0_9BACT</name>
<sequence>MMSYIRSVVWLCLFFIPASLYAQVPIVTLGPAVEEPLDGWDKLMQLKNGHTFWLHFSKKEGLRVTVYNPKHEQVAADSVAGSLWNAADLESTEIDGIYEINGQPVIFLQQLVKYVPVFFRLVLDPQTGKLLKEDKIGELASVQHRSIYVQENLASHDCYVEKDPDSDYYAVAFFNGAEIQRNDSIRERIRVMHFSPSHELINTGLYYLPDTAYNYFSYIGLSVRGKDKVYMSTVGFNAKRKGNEPWSKVIFSALSPDSATFAHHVLDYTANFSDVTGYQQYLSPRDEVKLLLYAPGQRSDGSSGIFLNTLLSSGKLRKHQQLSFPELGKNVQMNLGYKEDYKGVPQRICWQPDGSGTLLLETLTRYKQGNTQINKLHTNMGDIGVALLDSTGRENETMAVSKYQSITGVCEPFSLHRRMKSEWVFRNKIAALNTNTYLSYDYVNIPNATFVLFNDYLQYLDSGGQDKVKKPLKYATDANFVCYRFYNGKMERLFLFGTPEVTKGYYCMMGASSYDSVQRVYATVMISRKGTEKQANVAWIQF</sequence>
<dbReference type="RefSeq" id="WP_169226414.1">
    <property type="nucleotide sequence ID" value="NZ_JABBGC010000002.1"/>
</dbReference>
<gene>
    <name evidence="2" type="ORF">HHL17_19165</name>
</gene>
<keyword evidence="3" id="KW-1185">Reference proteome</keyword>
<feature type="signal peptide" evidence="1">
    <location>
        <begin position="1"/>
        <end position="22"/>
    </location>
</feature>
<comment type="caution">
    <text evidence="2">The sequence shown here is derived from an EMBL/GenBank/DDBJ whole genome shotgun (WGS) entry which is preliminary data.</text>
</comment>
<proteinExistence type="predicted"/>
<feature type="chain" id="PRO_5032998050" evidence="1">
    <location>
        <begin position="23"/>
        <end position="542"/>
    </location>
</feature>
<dbReference type="EMBL" id="JABBGC010000002">
    <property type="protein sequence ID" value="NML39328.1"/>
    <property type="molecule type" value="Genomic_DNA"/>
</dbReference>
<evidence type="ECO:0000313" key="3">
    <source>
        <dbReference type="Proteomes" id="UP000583266"/>
    </source>
</evidence>
<dbReference type="Proteomes" id="UP000583266">
    <property type="component" value="Unassembled WGS sequence"/>
</dbReference>
<evidence type="ECO:0000256" key="1">
    <source>
        <dbReference type="SAM" id="SignalP"/>
    </source>
</evidence>
<organism evidence="2 3">
    <name type="scientific">Chitinophaga fulva</name>
    <dbReference type="NCBI Taxonomy" id="2728842"/>
    <lineage>
        <taxon>Bacteria</taxon>
        <taxon>Pseudomonadati</taxon>
        <taxon>Bacteroidota</taxon>
        <taxon>Chitinophagia</taxon>
        <taxon>Chitinophagales</taxon>
        <taxon>Chitinophagaceae</taxon>
        <taxon>Chitinophaga</taxon>
    </lineage>
</organism>
<accession>A0A848GUB0</accession>
<protein>
    <submittedName>
        <fullName evidence="2">Uncharacterized protein</fullName>
    </submittedName>
</protein>
<evidence type="ECO:0000313" key="2">
    <source>
        <dbReference type="EMBL" id="NML39328.1"/>
    </source>
</evidence>
<keyword evidence="1" id="KW-0732">Signal</keyword>
<dbReference type="AlphaFoldDB" id="A0A848GUB0"/>